<sequence>MSRFENKTVIVTGASSGIGAATAKRFGREGANVVLVSRSEDKLKRVASNIPNAKVVAADVGNKEDAKRVIDEAQSAFGSVDVLVNNAGVVTTGTIDEVDEDGWDTVINTDLTGVFHMTKAAWPALKASKGNVVNTSSVSGTGGDWGMFAYNAAKGGVTNMTRALALDAATSGVRVNAVNPSLTRSELTDGMFDNDDLMKKFTDRIPLGRAAEPEDIADVIAFLASDDARFVNGVNLPVDGGLSASNGQPNQA</sequence>
<dbReference type="NCBIfam" id="NF005559">
    <property type="entry name" value="PRK07231.1"/>
    <property type="match status" value="1"/>
</dbReference>
<dbReference type="EMBL" id="JACIEJ010000005">
    <property type="protein sequence ID" value="MBB3986078.1"/>
    <property type="molecule type" value="Genomic_DNA"/>
</dbReference>
<evidence type="ECO:0000313" key="5">
    <source>
        <dbReference type="Proteomes" id="UP000541426"/>
    </source>
</evidence>
<dbReference type="RefSeq" id="WP_183966183.1">
    <property type="nucleotide sequence ID" value="NZ_BAABBZ010000007.1"/>
</dbReference>
<reference evidence="4 5" key="1">
    <citation type="submission" date="2020-08" db="EMBL/GenBank/DDBJ databases">
        <title>Genomic Encyclopedia of Type Strains, Phase IV (KMG-IV): sequencing the most valuable type-strain genomes for metagenomic binning, comparative biology and taxonomic classification.</title>
        <authorList>
            <person name="Goeker M."/>
        </authorList>
    </citation>
    <scope>NUCLEOTIDE SEQUENCE [LARGE SCALE GENOMIC DNA]</scope>
    <source>
        <strain evidence="4 5">DSM 102235</strain>
    </source>
</reference>
<dbReference type="PRINTS" id="PR00081">
    <property type="entry name" value="GDHRDH"/>
</dbReference>
<dbReference type="InterPro" id="IPR002347">
    <property type="entry name" value="SDR_fam"/>
</dbReference>
<dbReference type="GO" id="GO:0052588">
    <property type="term" value="F:diacetyl reductase ((S)-acetoin forming) (NAD+) activity"/>
    <property type="evidence" value="ECO:0007669"/>
    <property type="project" value="UniProtKB-EC"/>
</dbReference>
<dbReference type="Gene3D" id="3.40.50.720">
    <property type="entry name" value="NAD(P)-binding Rossmann-like Domain"/>
    <property type="match status" value="1"/>
</dbReference>
<comment type="caution">
    <text evidence="4">The sequence shown here is derived from an EMBL/GenBank/DDBJ whole genome shotgun (WGS) entry which is preliminary data.</text>
</comment>
<proteinExistence type="inferred from homology"/>
<evidence type="ECO:0000313" key="4">
    <source>
        <dbReference type="EMBL" id="MBB3986078.1"/>
    </source>
</evidence>
<feature type="domain" description="Ketoreductase" evidence="3">
    <location>
        <begin position="7"/>
        <end position="183"/>
    </location>
</feature>
<organism evidence="4 5">
    <name type="scientific">Sagittula marina</name>
    <dbReference type="NCBI Taxonomy" id="943940"/>
    <lineage>
        <taxon>Bacteria</taxon>
        <taxon>Pseudomonadati</taxon>
        <taxon>Pseudomonadota</taxon>
        <taxon>Alphaproteobacteria</taxon>
        <taxon>Rhodobacterales</taxon>
        <taxon>Roseobacteraceae</taxon>
        <taxon>Sagittula</taxon>
    </lineage>
</organism>
<keyword evidence="2 4" id="KW-0560">Oxidoreductase</keyword>
<evidence type="ECO:0000256" key="2">
    <source>
        <dbReference type="ARBA" id="ARBA00023002"/>
    </source>
</evidence>
<dbReference type="PRINTS" id="PR00080">
    <property type="entry name" value="SDRFAMILY"/>
</dbReference>
<dbReference type="PROSITE" id="PS00061">
    <property type="entry name" value="ADH_SHORT"/>
    <property type="match status" value="1"/>
</dbReference>
<dbReference type="EC" id="1.1.1.76" evidence="4"/>
<dbReference type="PANTHER" id="PTHR43477:SF1">
    <property type="entry name" value="DIHYDROANTICAPSIN 7-DEHYDROGENASE"/>
    <property type="match status" value="1"/>
</dbReference>
<dbReference type="SMART" id="SM00822">
    <property type="entry name" value="PKS_KR"/>
    <property type="match status" value="1"/>
</dbReference>
<name>A0A7W6DN38_9RHOB</name>
<dbReference type="InterPro" id="IPR020904">
    <property type="entry name" value="Sc_DH/Rdtase_CS"/>
</dbReference>
<protein>
    <submittedName>
        <fullName evidence="4">Meso-butanediol dehydrogenase/(S,S)-butanediol dehydrogenase/diacetyl reductase</fullName>
        <ecNumber evidence="4">1.1.1.-</ecNumber>
        <ecNumber evidence="4">1.1.1.304</ecNumber>
        <ecNumber evidence="4">1.1.1.76</ecNumber>
    </submittedName>
</protein>
<dbReference type="EC" id="1.1.1.-" evidence="4"/>
<dbReference type="InterPro" id="IPR036291">
    <property type="entry name" value="NAD(P)-bd_dom_sf"/>
</dbReference>
<dbReference type="EC" id="1.1.1.304" evidence="4"/>
<dbReference type="FunFam" id="3.40.50.720:FF:000084">
    <property type="entry name" value="Short-chain dehydrogenase reductase"/>
    <property type="match status" value="1"/>
</dbReference>
<keyword evidence="5" id="KW-1185">Reference proteome</keyword>
<evidence type="ECO:0000259" key="3">
    <source>
        <dbReference type="SMART" id="SM00822"/>
    </source>
</evidence>
<comment type="similarity">
    <text evidence="1">Belongs to the short-chain dehydrogenases/reductases (SDR) family.</text>
</comment>
<dbReference type="Proteomes" id="UP000541426">
    <property type="component" value="Unassembled WGS sequence"/>
</dbReference>
<dbReference type="GO" id="GO:0047512">
    <property type="term" value="F:(S,S)-butanediol dehydrogenase activity"/>
    <property type="evidence" value="ECO:0007669"/>
    <property type="project" value="UniProtKB-EC"/>
</dbReference>
<dbReference type="InterPro" id="IPR057326">
    <property type="entry name" value="KR_dom"/>
</dbReference>
<dbReference type="PANTHER" id="PTHR43477">
    <property type="entry name" value="DIHYDROANTICAPSIN 7-DEHYDROGENASE"/>
    <property type="match status" value="1"/>
</dbReference>
<evidence type="ECO:0000256" key="1">
    <source>
        <dbReference type="ARBA" id="ARBA00006484"/>
    </source>
</evidence>
<dbReference type="CDD" id="cd05233">
    <property type="entry name" value="SDR_c"/>
    <property type="match status" value="1"/>
</dbReference>
<gene>
    <name evidence="4" type="ORF">GGQ68_002416</name>
</gene>
<dbReference type="InterPro" id="IPR051122">
    <property type="entry name" value="SDR_DHRS6-like"/>
</dbReference>
<accession>A0A7W6DN38</accession>
<dbReference type="Pfam" id="PF13561">
    <property type="entry name" value="adh_short_C2"/>
    <property type="match status" value="1"/>
</dbReference>
<dbReference type="SUPFAM" id="SSF51735">
    <property type="entry name" value="NAD(P)-binding Rossmann-fold domains"/>
    <property type="match status" value="1"/>
</dbReference>
<dbReference type="AlphaFoldDB" id="A0A7W6DN38"/>